<dbReference type="OrthoDB" id="573524at2"/>
<reference evidence="3 4" key="1">
    <citation type="journal article" date="2018" name="Sci. Rep.">
        <title>A novel species of the marine cyanobacterium Acaryochloris with a unique pigment content and lifestyle.</title>
        <authorList>
            <person name="Partensky F."/>
            <person name="Six C."/>
            <person name="Ratin M."/>
            <person name="Garczarek L."/>
            <person name="Vaulot D."/>
            <person name="Probert I."/>
            <person name="Calteau A."/>
            <person name="Gourvil P."/>
            <person name="Marie D."/>
            <person name="Grebert T."/>
            <person name="Bouchier C."/>
            <person name="Le Panse S."/>
            <person name="Gachenot M."/>
            <person name="Rodriguez F."/>
            <person name="Garrido J.L."/>
        </authorList>
    </citation>
    <scope>NUCLEOTIDE SEQUENCE [LARGE SCALE GENOMIC DNA]</scope>
    <source>
        <strain evidence="3 4">RCC1774</strain>
    </source>
</reference>
<keyword evidence="4" id="KW-1185">Reference proteome</keyword>
<organism evidence="3 4">
    <name type="scientific">Acaryochloris thomasi RCC1774</name>
    <dbReference type="NCBI Taxonomy" id="1764569"/>
    <lineage>
        <taxon>Bacteria</taxon>
        <taxon>Bacillati</taxon>
        <taxon>Cyanobacteriota</taxon>
        <taxon>Cyanophyceae</taxon>
        <taxon>Acaryochloridales</taxon>
        <taxon>Acaryochloridaceae</taxon>
        <taxon>Acaryochloris</taxon>
        <taxon>Acaryochloris thomasi</taxon>
    </lineage>
</organism>
<accession>A0A2W1JF49</accession>
<proteinExistence type="predicted"/>
<protein>
    <recommendedName>
        <fullName evidence="2">SH3b domain-containing protein</fullName>
    </recommendedName>
</protein>
<evidence type="ECO:0000313" key="3">
    <source>
        <dbReference type="EMBL" id="PZD70355.1"/>
    </source>
</evidence>
<evidence type="ECO:0000313" key="4">
    <source>
        <dbReference type="Proteomes" id="UP000248857"/>
    </source>
</evidence>
<evidence type="ECO:0000256" key="1">
    <source>
        <dbReference type="SAM" id="Phobius"/>
    </source>
</evidence>
<dbReference type="Pfam" id="PF08239">
    <property type="entry name" value="SH3_3"/>
    <property type="match status" value="1"/>
</dbReference>
<feature type="domain" description="SH3b" evidence="2">
    <location>
        <begin position="68"/>
        <end position="126"/>
    </location>
</feature>
<keyword evidence="1" id="KW-0812">Transmembrane</keyword>
<keyword evidence="1" id="KW-0472">Membrane</keyword>
<comment type="caution">
    <text evidence="3">The sequence shown here is derived from an EMBL/GenBank/DDBJ whole genome shotgun (WGS) entry which is preliminary data.</text>
</comment>
<sequence length="137" mass="15171">MNWSKLAQLILGVFLGLAFIAGGLTIAGYFYFSQFSKAPPKPTFPNDDKAAVTPKIAAYEATVSYQNGLFLRPAPSTDAKAITVLDYRQPLRVVDISSDKKWQKVELDIEKDDKTQSLVGWIGVDNIERVESGRSDE</sequence>
<dbReference type="InterPro" id="IPR003646">
    <property type="entry name" value="SH3-like_bac-type"/>
</dbReference>
<dbReference type="RefSeq" id="WP_110989092.1">
    <property type="nucleotide sequence ID" value="NZ_CAWNWM010000041.1"/>
</dbReference>
<evidence type="ECO:0000259" key="2">
    <source>
        <dbReference type="Pfam" id="PF08239"/>
    </source>
</evidence>
<feature type="transmembrane region" description="Helical" evidence="1">
    <location>
        <begin position="6"/>
        <end position="32"/>
    </location>
</feature>
<gene>
    <name evidence="3" type="ORF">C1752_13890</name>
</gene>
<name>A0A2W1JF49_9CYAN</name>
<keyword evidence="1" id="KW-1133">Transmembrane helix</keyword>
<dbReference type="AlphaFoldDB" id="A0A2W1JF49"/>
<dbReference type="Proteomes" id="UP000248857">
    <property type="component" value="Unassembled WGS sequence"/>
</dbReference>
<dbReference type="Gene3D" id="2.30.30.40">
    <property type="entry name" value="SH3 Domains"/>
    <property type="match status" value="1"/>
</dbReference>
<dbReference type="EMBL" id="PQWO01000041">
    <property type="protein sequence ID" value="PZD70355.1"/>
    <property type="molecule type" value="Genomic_DNA"/>
</dbReference>